<dbReference type="Proteomes" id="UP001314170">
    <property type="component" value="Unassembled WGS sequence"/>
</dbReference>
<sequence length="54" mass="6114">MSNVVFGSVKVGSRIPQDETTDERVFFARRLAEDEKNPSLNVGPNGRPLFTDRY</sequence>
<gene>
    <name evidence="1" type="ORF">DCAF_LOCUS22558</name>
</gene>
<evidence type="ECO:0000313" key="2">
    <source>
        <dbReference type="Proteomes" id="UP001314170"/>
    </source>
</evidence>
<name>A0AAV1SEQ3_9ROSI</name>
<evidence type="ECO:0000313" key="1">
    <source>
        <dbReference type="EMBL" id="CAK7349836.1"/>
    </source>
</evidence>
<accession>A0AAV1SEQ3</accession>
<comment type="caution">
    <text evidence="1">The sequence shown here is derived from an EMBL/GenBank/DDBJ whole genome shotgun (WGS) entry which is preliminary data.</text>
</comment>
<protein>
    <submittedName>
        <fullName evidence="1">Uncharacterized protein</fullName>
    </submittedName>
</protein>
<keyword evidence="2" id="KW-1185">Reference proteome</keyword>
<dbReference type="AlphaFoldDB" id="A0AAV1SEQ3"/>
<organism evidence="1 2">
    <name type="scientific">Dovyalis caffra</name>
    <dbReference type="NCBI Taxonomy" id="77055"/>
    <lineage>
        <taxon>Eukaryota</taxon>
        <taxon>Viridiplantae</taxon>
        <taxon>Streptophyta</taxon>
        <taxon>Embryophyta</taxon>
        <taxon>Tracheophyta</taxon>
        <taxon>Spermatophyta</taxon>
        <taxon>Magnoliopsida</taxon>
        <taxon>eudicotyledons</taxon>
        <taxon>Gunneridae</taxon>
        <taxon>Pentapetalae</taxon>
        <taxon>rosids</taxon>
        <taxon>fabids</taxon>
        <taxon>Malpighiales</taxon>
        <taxon>Salicaceae</taxon>
        <taxon>Flacourtieae</taxon>
        <taxon>Dovyalis</taxon>
    </lineage>
</organism>
<dbReference type="EMBL" id="CAWUPB010001178">
    <property type="protein sequence ID" value="CAK7349836.1"/>
    <property type="molecule type" value="Genomic_DNA"/>
</dbReference>
<reference evidence="1 2" key="1">
    <citation type="submission" date="2024-01" db="EMBL/GenBank/DDBJ databases">
        <authorList>
            <person name="Waweru B."/>
        </authorList>
    </citation>
    <scope>NUCLEOTIDE SEQUENCE [LARGE SCALE GENOMIC DNA]</scope>
</reference>
<proteinExistence type="predicted"/>